<gene>
    <name evidence="7" type="ORF">BCR21_10025</name>
</gene>
<name>A0A1E5GG38_9ENTE</name>
<evidence type="ECO:0000259" key="6">
    <source>
        <dbReference type="PROSITE" id="PS50937"/>
    </source>
</evidence>
<keyword evidence="4" id="KW-0804">Transcription</keyword>
<evidence type="ECO:0000256" key="5">
    <source>
        <dbReference type="SAM" id="Coils"/>
    </source>
</evidence>
<dbReference type="AlphaFoldDB" id="A0A1E5GG38"/>
<dbReference type="PROSITE" id="PS50937">
    <property type="entry name" value="HTH_MERR_2"/>
    <property type="match status" value="1"/>
</dbReference>
<evidence type="ECO:0000313" key="8">
    <source>
        <dbReference type="Proteomes" id="UP000094068"/>
    </source>
</evidence>
<evidence type="ECO:0000256" key="2">
    <source>
        <dbReference type="ARBA" id="ARBA00023015"/>
    </source>
</evidence>
<sequence>MGQLAELMAISKHQIRYNEEKGVLSPAFIDNNGYHKYGTDQVYQLANILLLRSLGVSTAQIDQFMQNQDDVWAEKTLKETLKTTEEKIQQLISAKRKIETLLLEIEQKEEAYFSLPKRSLSKIYSYSPMETLDTVAFFKAMKNSQISCSLFSESLYYFFDDEQIEVYAEDLHSSEKLLPAGDYLVKRVWVTQEHELIEAIDKFRKEMEQPFLKASEIIVKEAAYSSVLMNNQILYELQYLISLEG</sequence>
<dbReference type="SUPFAM" id="SSF46955">
    <property type="entry name" value="Putative DNA-binding domain"/>
    <property type="match status" value="1"/>
</dbReference>
<keyword evidence="2" id="KW-0805">Transcription regulation</keyword>
<dbReference type="OrthoDB" id="9814833at2"/>
<keyword evidence="3" id="KW-0238">DNA-binding</keyword>
<accession>A0A1E5GG38</accession>
<keyword evidence="8" id="KW-1185">Reference proteome</keyword>
<dbReference type="Proteomes" id="UP000094068">
    <property type="component" value="Unassembled WGS sequence"/>
</dbReference>
<dbReference type="RefSeq" id="WP_069646378.1">
    <property type="nucleotide sequence ID" value="NZ_MIJZ01000013.1"/>
</dbReference>
<dbReference type="InterPro" id="IPR000551">
    <property type="entry name" value="MerR-type_HTH_dom"/>
</dbReference>
<dbReference type="PANTHER" id="PTHR30204">
    <property type="entry name" value="REDOX-CYCLING DRUG-SENSING TRANSCRIPTIONAL ACTIVATOR SOXR"/>
    <property type="match status" value="1"/>
</dbReference>
<organism evidence="7 8">
    <name type="scientific">Enterococcus ureasiticus</name>
    <dbReference type="NCBI Taxonomy" id="903984"/>
    <lineage>
        <taxon>Bacteria</taxon>
        <taxon>Bacillati</taxon>
        <taxon>Bacillota</taxon>
        <taxon>Bacilli</taxon>
        <taxon>Lactobacillales</taxon>
        <taxon>Enterococcaceae</taxon>
        <taxon>Enterococcus</taxon>
    </lineage>
</organism>
<dbReference type="Gene3D" id="1.10.1660.10">
    <property type="match status" value="1"/>
</dbReference>
<dbReference type="SMART" id="SM00422">
    <property type="entry name" value="HTH_MERR"/>
    <property type="match status" value="1"/>
</dbReference>
<comment type="caution">
    <text evidence="7">The sequence shown here is derived from an EMBL/GenBank/DDBJ whole genome shotgun (WGS) entry which is preliminary data.</text>
</comment>
<feature type="domain" description="HTH merR-type" evidence="6">
    <location>
        <begin position="1"/>
        <end position="67"/>
    </location>
</feature>
<reference evidence="8" key="1">
    <citation type="submission" date="2016-09" db="EMBL/GenBank/DDBJ databases">
        <authorList>
            <person name="Gulvik C.A."/>
        </authorList>
    </citation>
    <scope>NUCLEOTIDE SEQUENCE [LARGE SCALE GENOMIC DNA]</scope>
    <source>
        <strain evidence="8">DSM 23328</strain>
    </source>
</reference>
<dbReference type="GO" id="GO:0003677">
    <property type="term" value="F:DNA binding"/>
    <property type="evidence" value="ECO:0007669"/>
    <property type="project" value="UniProtKB-KW"/>
</dbReference>
<dbReference type="GO" id="GO:0003700">
    <property type="term" value="F:DNA-binding transcription factor activity"/>
    <property type="evidence" value="ECO:0007669"/>
    <property type="project" value="InterPro"/>
</dbReference>
<evidence type="ECO:0000313" key="7">
    <source>
        <dbReference type="EMBL" id="OEG11617.1"/>
    </source>
</evidence>
<dbReference type="EMBL" id="MIJZ01000013">
    <property type="protein sequence ID" value="OEG11617.1"/>
    <property type="molecule type" value="Genomic_DNA"/>
</dbReference>
<dbReference type="PANTHER" id="PTHR30204:SF69">
    <property type="entry name" value="MERR-FAMILY TRANSCRIPTIONAL REGULATOR"/>
    <property type="match status" value="1"/>
</dbReference>
<feature type="coiled-coil region" evidence="5">
    <location>
        <begin position="74"/>
        <end position="111"/>
    </location>
</feature>
<evidence type="ECO:0000256" key="3">
    <source>
        <dbReference type="ARBA" id="ARBA00023125"/>
    </source>
</evidence>
<dbReference type="InterPro" id="IPR009061">
    <property type="entry name" value="DNA-bd_dom_put_sf"/>
</dbReference>
<keyword evidence="5" id="KW-0175">Coiled coil</keyword>
<evidence type="ECO:0000256" key="4">
    <source>
        <dbReference type="ARBA" id="ARBA00023163"/>
    </source>
</evidence>
<dbReference type="InterPro" id="IPR047057">
    <property type="entry name" value="MerR_fam"/>
</dbReference>
<evidence type="ECO:0000256" key="1">
    <source>
        <dbReference type="ARBA" id="ARBA00022491"/>
    </source>
</evidence>
<keyword evidence="1" id="KW-0678">Repressor</keyword>
<dbReference type="STRING" id="903984.BCR21_10025"/>
<proteinExistence type="predicted"/>
<protein>
    <recommendedName>
        <fullName evidence="6">HTH merR-type domain-containing protein</fullName>
    </recommendedName>
</protein>
<dbReference type="Pfam" id="PF13411">
    <property type="entry name" value="MerR_1"/>
    <property type="match status" value="1"/>
</dbReference>